<dbReference type="EMBL" id="JACHHE010000001">
    <property type="protein sequence ID" value="MBB5178754.1"/>
    <property type="molecule type" value="Genomic_DNA"/>
</dbReference>
<organism evidence="1 2">
    <name type="scientific">Planococcus koreensis</name>
    <dbReference type="NCBI Taxonomy" id="112331"/>
    <lineage>
        <taxon>Bacteria</taxon>
        <taxon>Bacillati</taxon>
        <taxon>Bacillota</taxon>
        <taxon>Bacilli</taxon>
        <taxon>Bacillales</taxon>
        <taxon>Caryophanaceae</taxon>
        <taxon>Planococcus</taxon>
    </lineage>
</organism>
<reference evidence="1 2" key="1">
    <citation type="submission" date="2020-08" db="EMBL/GenBank/DDBJ databases">
        <title>Genomic Encyclopedia of Type Strains, Phase IV (KMG-IV): sequencing the most valuable type-strain genomes for metagenomic binning, comparative biology and taxonomic classification.</title>
        <authorList>
            <person name="Goeker M."/>
        </authorList>
    </citation>
    <scope>NUCLEOTIDE SEQUENCE [LARGE SCALE GENOMIC DNA]</scope>
    <source>
        <strain evidence="1 2">DSM 15895</strain>
    </source>
</reference>
<name>A0A7W8CQ31_9BACL</name>
<evidence type="ECO:0000313" key="1">
    <source>
        <dbReference type="EMBL" id="MBB5178754.1"/>
    </source>
</evidence>
<dbReference type="AlphaFoldDB" id="A0A7W8CQ31"/>
<protein>
    <submittedName>
        <fullName evidence="1">Uncharacterized protein</fullName>
    </submittedName>
</protein>
<gene>
    <name evidence="1" type="ORF">HNQ44_000176</name>
</gene>
<dbReference type="RefSeq" id="WP_135500461.1">
    <property type="nucleotide sequence ID" value="NZ_JACHHE010000001.1"/>
</dbReference>
<accession>A0A7W8CQ31</accession>
<sequence length="117" mass="13481">MFATIEWRCFIDTVSKEKAQKIIDDLSNKIGAITIISLEHYWQDKSKYDLTCSTPLQIEQPEDAVFQVLLLAGQLGNEITVMGPRIVEAKQVEFEGICSTPKMRGIYWFRFEINNFS</sequence>
<evidence type="ECO:0000313" key="2">
    <source>
        <dbReference type="Proteomes" id="UP000525923"/>
    </source>
</evidence>
<proteinExistence type="predicted"/>
<keyword evidence="2" id="KW-1185">Reference proteome</keyword>
<dbReference type="Proteomes" id="UP000525923">
    <property type="component" value="Unassembled WGS sequence"/>
</dbReference>
<dbReference type="OrthoDB" id="2453891at2"/>
<comment type="caution">
    <text evidence="1">The sequence shown here is derived from an EMBL/GenBank/DDBJ whole genome shotgun (WGS) entry which is preliminary data.</text>
</comment>